<accession>A0A6G0S629</accession>
<dbReference type="EMBL" id="QXFY01000253">
    <property type="protein sequence ID" value="KAE9350480.1"/>
    <property type="molecule type" value="Genomic_DNA"/>
</dbReference>
<name>A0A6G0S629_9STRA</name>
<evidence type="ECO:0000256" key="1">
    <source>
        <dbReference type="SAM" id="Coils"/>
    </source>
</evidence>
<sequence>MEEADEAMVLHPVGGMPIAVYPPLPPFADHDLQLQETTTRTAVIQGGEARRQVEALAHHAAADQQRTAEQLGQVQQQQDRLAAKTSEYLQAQHERQSALLEQQQEMRRQMEEHRQYLEEQYRLLKAAEEAVGLQGKRLESLAEAVQPQLQARWGAFAQGAAPSADSRPAGEPPAVTVAAGTNLPVPPIYRGSSKKEKREFMDSYAIYTRRIQALNQGTQAKFFVMPLIACIEQGTMVRICGFEMFKDEQDVTEAEWRDYFLSARLPDNTAFKRLEIEVKSLCMDTNLQDAESRLSRLMADFYEVVDRLNMEDFVQEEPKKVVKYLVEALRPLAFKNAVKDQLERQAHKSTKSNIKIFLKWLREELKGFMRYEVHISVQQQSGHPSKGNYAHTSATLPKPAFGGQKKIARAAKEIPKPAKVMDTRNGSHVSTSRQAIPCTVMGALETSITPDSAAEVSLVTTKFLRMLSDKGAWLTHLDIPGHAAVTGIGDAPVPVESKRLGYSPEKLLANAQQVSSEWDMGDVEDNPGSTAASVLAYATTREQPEPTSEERGLEEDEERACFPEFATSEFEQIKTILLEKVDEARRFGA</sequence>
<evidence type="ECO:0000256" key="2">
    <source>
        <dbReference type="SAM" id="MobiDB-lite"/>
    </source>
</evidence>
<feature type="region of interest" description="Disordered" evidence="2">
    <location>
        <begin position="538"/>
        <end position="558"/>
    </location>
</feature>
<evidence type="ECO:0000313" key="4">
    <source>
        <dbReference type="Proteomes" id="UP000486351"/>
    </source>
</evidence>
<gene>
    <name evidence="3" type="ORF">PF008_g6427</name>
</gene>
<evidence type="ECO:0000313" key="3">
    <source>
        <dbReference type="EMBL" id="KAE9350480.1"/>
    </source>
</evidence>
<feature type="coiled-coil region" evidence="1">
    <location>
        <begin position="74"/>
        <end position="130"/>
    </location>
</feature>
<proteinExistence type="predicted"/>
<keyword evidence="1" id="KW-0175">Coiled coil</keyword>
<feature type="compositionally biased region" description="Basic and acidic residues" evidence="2">
    <location>
        <begin position="542"/>
        <end position="551"/>
    </location>
</feature>
<dbReference type="AlphaFoldDB" id="A0A6G0S629"/>
<comment type="caution">
    <text evidence="3">The sequence shown here is derived from an EMBL/GenBank/DDBJ whole genome shotgun (WGS) entry which is preliminary data.</text>
</comment>
<reference evidence="3 4" key="1">
    <citation type="submission" date="2018-09" db="EMBL/GenBank/DDBJ databases">
        <title>Genomic investigation of the strawberry pathogen Phytophthora fragariae indicates pathogenicity is determined by transcriptional variation in three key races.</title>
        <authorList>
            <person name="Adams T.M."/>
            <person name="Armitage A.D."/>
            <person name="Sobczyk M.K."/>
            <person name="Bates H.J."/>
            <person name="Dunwell J.M."/>
            <person name="Nellist C.F."/>
            <person name="Harrison R.J."/>
        </authorList>
    </citation>
    <scope>NUCLEOTIDE SEQUENCE [LARGE SCALE GENOMIC DNA]</scope>
    <source>
        <strain evidence="3 4">NOV-77</strain>
    </source>
</reference>
<protein>
    <submittedName>
        <fullName evidence="3">Uncharacterized protein</fullName>
    </submittedName>
</protein>
<dbReference type="Proteomes" id="UP000486351">
    <property type="component" value="Unassembled WGS sequence"/>
</dbReference>
<organism evidence="3 4">
    <name type="scientific">Phytophthora fragariae</name>
    <dbReference type="NCBI Taxonomy" id="53985"/>
    <lineage>
        <taxon>Eukaryota</taxon>
        <taxon>Sar</taxon>
        <taxon>Stramenopiles</taxon>
        <taxon>Oomycota</taxon>
        <taxon>Peronosporomycetes</taxon>
        <taxon>Peronosporales</taxon>
        <taxon>Peronosporaceae</taxon>
        <taxon>Phytophthora</taxon>
    </lineage>
</organism>